<dbReference type="InterPro" id="IPR003682">
    <property type="entry name" value="rRNA_ssu_MeTfrase_G"/>
</dbReference>
<accession>S8CBF7</accession>
<evidence type="ECO:0000313" key="7">
    <source>
        <dbReference type="EMBL" id="EPS61711.1"/>
    </source>
</evidence>
<protein>
    <recommendedName>
        <fullName evidence="9">Ribosomal RNA small subunit methyltransferase G</fullName>
    </recommendedName>
</protein>
<dbReference type="PANTHER" id="PTHR31760">
    <property type="entry name" value="S-ADENOSYL-L-METHIONINE-DEPENDENT METHYLTRANSFERASES SUPERFAMILY PROTEIN"/>
    <property type="match status" value="1"/>
</dbReference>
<keyword evidence="3" id="KW-0489">Methyltransferase</keyword>
<comment type="caution">
    <text evidence="7">The sequence shown here is derived from an EMBL/GenBank/DDBJ whole genome shotgun (WGS) entry which is preliminary data.</text>
</comment>
<dbReference type="EMBL" id="AUSU01006641">
    <property type="protein sequence ID" value="EPS61711.1"/>
    <property type="molecule type" value="Genomic_DNA"/>
</dbReference>
<dbReference type="NCBIfam" id="TIGR00138">
    <property type="entry name" value="rsmG_gidB"/>
    <property type="match status" value="1"/>
</dbReference>
<organism evidence="7 8">
    <name type="scientific">Genlisea aurea</name>
    <dbReference type="NCBI Taxonomy" id="192259"/>
    <lineage>
        <taxon>Eukaryota</taxon>
        <taxon>Viridiplantae</taxon>
        <taxon>Streptophyta</taxon>
        <taxon>Embryophyta</taxon>
        <taxon>Tracheophyta</taxon>
        <taxon>Spermatophyta</taxon>
        <taxon>Magnoliopsida</taxon>
        <taxon>eudicotyledons</taxon>
        <taxon>Gunneridae</taxon>
        <taxon>Pentapetalae</taxon>
        <taxon>asterids</taxon>
        <taxon>lamiids</taxon>
        <taxon>Lamiales</taxon>
        <taxon>Lentibulariaceae</taxon>
        <taxon>Genlisea</taxon>
    </lineage>
</organism>
<keyword evidence="4" id="KW-0808">Transferase</keyword>
<dbReference type="Gene3D" id="3.40.50.150">
    <property type="entry name" value="Vaccinia Virus protein VP39"/>
    <property type="match status" value="1"/>
</dbReference>
<dbReference type="Pfam" id="PF02527">
    <property type="entry name" value="GidB"/>
    <property type="match status" value="1"/>
</dbReference>
<evidence type="ECO:0000256" key="4">
    <source>
        <dbReference type="ARBA" id="ARBA00022679"/>
    </source>
</evidence>
<keyword evidence="8" id="KW-1185">Reference proteome</keyword>
<keyword evidence="2" id="KW-0698">rRNA processing</keyword>
<dbReference type="AlphaFoldDB" id="S8CBF7"/>
<evidence type="ECO:0000256" key="3">
    <source>
        <dbReference type="ARBA" id="ARBA00022603"/>
    </source>
</evidence>
<dbReference type="PIRSF" id="PIRSF003078">
    <property type="entry name" value="GidB"/>
    <property type="match status" value="1"/>
</dbReference>
<evidence type="ECO:0000256" key="1">
    <source>
        <dbReference type="ARBA" id="ARBA00022490"/>
    </source>
</evidence>
<dbReference type="SUPFAM" id="SSF53335">
    <property type="entry name" value="S-adenosyl-L-methionine-dependent methyltransferases"/>
    <property type="match status" value="1"/>
</dbReference>
<reference evidence="7 8" key="1">
    <citation type="journal article" date="2013" name="BMC Genomics">
        <title>The miniature genome of a carnivorous plant Genlisea aurea contains a low number of genes and short non-coding sequences.</title>
        <authorList>
            <person name="Leushkin E.V."/>
            <person name="Sutormin R.A."/>
            <person name="Nabieva E.R."/>
            <person name="Penin A.A."/>
            <person name="Kondrashov A.S."/>
            <person name="Logacheva M.D."/>
        </authorList>
    </citation>
    <scope>NUCLEOTIDE SEQUENCE [LARGE SCALE GENOMIC DNA]</scope>
</reference>
<gene>
    <name evidence="7" type="ORF">M569_13083</name>
</gene>
<dbReference type="PANTHER" id="PTHR31760:SF0">
    <property type="entry name" value="S-ADENOSYL-L-METHIONINE-DEPENDENT METHYLTRANSFERASES SUPERFAMILY PROTEIN"/>
    <property type="match status" value="1"/>
</dbReference>
<dbReference type="CDD" id="cd02440">
    <property type="entry name" value="AdoMet_MTases"/>
    <property type="match status" value="1"/>
</dbReference>
<keyword evidence="1" id="KW-0963">Cytoplasm</keyword>
<evidence type="ECO:0008006" key="9">
    <source>
        <dbReference type="Google" id="ProtNLM"/>
    </source>
</evidence>
<dbReference type="FunFam" id="3.40.50.150:FF:000041">
    <property type="entry name" value="Ribosomal RNA small subunit methyltransferase G"/>
    <property type="match status" value="1"/>
</dbReference>
<name>S8CBF7_9LAMI</name>
<evidence type="ECO:0000256" key="6">
    <source>
        <dbReference type="SAM" id="MobiDB-lite"/>
    </source>
</evidence>
<evidence type="ECO:0000256" key="2">
    <source>
        <dbReference type="ARBA" id="ARBA00022552"/>
    </source>
</evidence>
<dbReference type="Proteomes" id="UP000015453">
    <property type="component" value="Unassembled WGS sequence"/>
</dbReference>
<dbReference type="InterPro" id="IPR029063">
    <property type="entry name" value="SAM-dependent_MTases_sf"/>
</dbReference>
<feature type="region of interest" description="Disordered" evidence="6">
    <location>
        <begin position="187"/>
        <end position="208"/>
    </location>
</feature>
<dbReference type="OrthoDB" id="784548at2759"/>
<evidence type="ECO:0000256" key="5">
    <source>
        <dbReference type="ARBA" id="ARBA00022691"/>
    </source>
</evidence>
<evidence type="ECO:0000313" key="8">
    <source>
        <dbReference type="Proteomes" id="UP000015453"/>
    </source>
</evidence>
<dbReference type="GO" id="GO:0005829">
    <property type="term" value="C:cytosol"/>
    <property type="evidence" value="ECO:0007669"/>
    <property type="project" value="TreeGrafter"/>
</dbReference>
<keyword evidence="5" id="KW-0949">S-adenosyl-L-methionine</keyword>
<dbReference type="GO" id="GO:0070043">
    <property type="term" value="F:rRNA (guanine-N7-)-methyltransferase activity"/>
    <property type="evidence" value="ECO:0007669"/>
    <property type="project" value="TreeGrafter"/>
</dbReference>
<dbReference type="HAMAP" id="MF_00074">
    <property type="entry name" value="16SrRNA_methyltr_G"/>
    <property type="match status" value="1"/>
</dbReference>
<proteinExistence type="inferred from homology"/>
<sequence length="208" mass="22570">MNLTSVKQKDDVMERHVEDSLAIVEPVRNCYRPNSGSSFENLNVIDVGSGAGLPGLVLAIAFPGWKLTVVESMNKRCAFLKHAASLVGLQNVHIVQDRAENAGHKVELREGFDVAVARAVADMRILAEYCLPLVRVGGLFVAAKGHDPQEEVLQAERAVGLMGGSIMQTCLVESRSKYGQRTAVVCRKDGPTPRKYPRPPGTPSKLPL</sequence>